<keyword evidence="3" id="KW-1185">Reference proteome</keyword>
<dbReference type="PIRSF" id="PIRSF037373">
    <property type="entry name" value="UCP037373_trxn_reg"/>
    <property type="match status" value="1"/>
</dbReference>
<dbReference type="Pfam" id="PF12802">
    <property type="entry name" value="MarR_2"/>
    <property type="match status" value="1"/>
</dbReference>
<dbReference type="OrthoDB" id="55633at2157"/>
<feature type="domain" description="HTH marR-type" evidence="1">
    <location>
        <begin position="32"/>
        <end position="70"/>
    </location>
</feature>
<organism evidence="2 3">
    <name type="scientific">Methanococcoides methylutens</name>
    <dbReference type="NCBI Taxonomy" id="2226"/>
    <lineage>
        <taxon>Archaea</taxon>
        <taxon>Methanobacteriati</taxon>
        <taxon>Methanobacteriota</taxon>
        <taxon>Stenosarchaea group</taxon>
        <taxon>Methanomicrobia</taxon>
        <taxon>Methanosarcinales</taxon>
        <taxon>Methanosarcinaceae</taxon>
        <taxon>Methanococcoides</taxon>
    </lineage>
</organism>
<accession>A0A099T0H8</accession>
<evidence type="ECO:0000313" key="2">
    <source>
        <dbReference type="EMBL" id="KGK98454.1"/>
    </source>
</evidence>
<sequence>MDDEAYEVSSLLQSIDVPRIEALSIACLFNVEELSSQEIERATGLRQPEVSVAMRVLHERGWIDERDDKRTKCRGRPAKYYSLKVDFADIIKVYEEKILKMNKEKMLVIQDLLKMTT</sequence>
<gene>
    <name evidence="2" type="ORF">LI82_12205</name>
</gene>
<dbReference type="Gene3D" id="1.10.10.10">
    <property type="entry name" value="Winged helix-like DNA-binding domain superfamily/Winged helix DNA-binding domain"/>
    <property type="match status" value="1"/>
</dbReference>
<name>A0A099T0H8_METMT</name>
<dbReference type="Proteomes" id="UP000029859">
    <property type="component" value="Unassembled WGS sequence"/>
</dbReference>
<comment type="caution">
    <text evidence="2">The sequence shown here is derived from an EMBL/GenBank/DDBJ whole genome shotgun (WGS) entry which is preliminary data.</text>
</comment>
<dbReference type="InterPro" id="IPR036390">
    <property type="entry name" value="WH_DNA-bd_sf"/>
</dbReference>
<dbReference type="SUPFAM" id="SSF46785">
    <property type="entry name" value="Winged helix' DNA-binding domain"/>
    <property type="match status" value="1"/>
</dbReference>
<protein>
    <submittedName>
        <fullName evidence="2">Transcriptional regulator</fullName>
    </submittedName>
</protein>
<dbReference type="InterPro" id="IPR017185">
    <property type="entry name" value="UCP037373_trxn_reg"/>
</dbReference>
<dbReference type="RefSeq" id="WP_048195949.1">
    <property type="nucleotide sequence ID" value="NZ_CAAGSM010000004.1"/>
</dbReference>
<dbReference type="InterPro" id="IPR036388">
    <property type="entry name" value="WH-like_DNA-bd_sf"/>
</dbReference>
<dbReference type="EMBL" id="JRHO01000014">
    <property type="protein sequence ID" value="KGK98454.1"/>
    <property type="molecule type" value="Genomic_DNA"/>
</dbReference>
<reference evidence="2 3" key="1">
    <citation type="submission" date="2014-09" db="EMBL/GenBank/DDBJ databases">
        <title>Draft genome sequence of an obligately methylotrophic methanogen, Methanococcoides methylutens, isolated from marine sediment.</title>
        <authorList>
            <person name="Guan Y."/>
            <person name="Ngugi D.K."/>
            <person name="Blom J."/>
            <person name="Ali S."/>
            <person name="Ferry J.G."/>
            <person name="Stingl U."/>
        </authorList>
    </citation>
    <scope>NUCLEOTIDE SEQUENCE [LARGE SCALE GENOMIC DNA]</scope>
    <source>
        <strain evidence="2 3">DSM 2657</strain>
    </source>
</reference>
<evidence type="ECO:0000313" key="3">
    <source>
        <dbReference type="Proteomes" id="UP000029859"/>
    </source>
</evidence>
<dbReference type="GO" id="GO:0003700">
    <property type="term" value="F:DNA-binding transcription factor activity"/>
    <property type="evidence" value="ECO:0007669"/>
    <property type="project" value="InterPro"/>
</dbReference>
<evidence type="ECO:0000259" key="1">
    <source>
        <dbReference type="Pfam" id="PF12802"/>
    </source>
</evidence>
<dbReference type="InterPro" id="IPR000835">
    <property type="entry name" value="HTH_MarR-typ"/>
</dbReference>
<dbReference type="AlphaFoldDB" id="A0A099T0H8"/>
<proteinExistence type="predicted"/>